<dbReference type="HOGENOM" id="CLU_2553412_0_0_7"/>
<dbReference type="STRING" id="404380.Gbem_1744"/>
<dbReference type="AlphaFoldDB" id="B5EA54"/>
<organism evidence="1 2">
    <name type="scientific">Citrifermentans bemidjiense (strain ATCC BAA-1014 / DSM 16622 / JCM 12645 / Bem)</name>
    <name type="common">Geobacter bemidjiensis</name>
    <dbReference type="NCBI Taxonomy" id="404380"/>
    <lineage>
        <taxon>Bacteria</taxon>
        <taxon>Pseudomonadati</taxon>
        <taxon>Thermodesulfobacteriota</taxon>
        <taxon>Desulfuromonadia</taxon>
        <taxon>Geobacterales</taxon>
        <taxon>Geobacteraceae</taxon>
        <taxon>Citrifermentans</taxon>
    </lineage>
</organism>
<keyword evidence="2" id="KW-1185">Reference proteome</keyword>
<reference evidence="1 2" key="2">
    <citation type="journal article" date="2010" name="BMC Genomics">
        <title>The genome of Geobacter bemidjiensis, exemplar for the subsurface clade of Geobacter species that predominate in Fe(III)-reducing subsurface environments.</title>
        <authorList>
            <person name="Aklujkar M."/>
            <person name="Young N.D."/>
            <person name="Holmes D."/>
            <person name="Chavan M."/>
            <person name="Risso C."/>
            <person name="Kiss H.E."/>
            <person name="Han C.S."/>
            <person name="Land M.L."/>
            <person name="Lovley D.R."/>
        </authorList>
    </citation>
    <scope>NUCLEOTIDE SEQUENCE [LARGE SCALE GENOMIC DNA]</scope>
    <source>
        <strain evidence="2">ATCC BAA-1014 / DSM 16622 / JCM 12645 / Bem</strain>
    </source>
</reference>
<gene>
    <name evidence="1" type="ordered locus">Gbem_1744</name>
</gene>
<dbReference type="Proteomes" id="UP000008825">
    <property type="component" value="Chromosome"/>
</dbReference>
<protein>
    <submittedName>
        <fullName evidence="1">Uncharacterized protein</fullName>
    </submittedName>
</protein>
<dbReference type="EMBL" id="CP001124">
    <property type="protein sequence ID" value="ACH38760.1"/>
    <property type="molecule type" value="Genomic_DNA"/>
</dbReference>
<proteinExistence type="predicted"/>
<dbReference type="RefSeq" id="WP_012530177.1">
    <property type="nucleotide sequence ID" value="NC_011146.1"/>
</dbReference>
<sequence length="82" mass="9264">MRQQQTQKNSGQHYHLNLDRITYAALGGCLRVHRNHGNDFSNSVIVRRAVRAYLEKLEALEASSVGMDQEVIETKRAAKGVQ</sequence>
<reference evidence="1 2" key="1">
    <citation type="submission" date="2008-07" db="EMBL/GenBank/DDBJ databases">
        <title>Complete sequence of Geobacter bemidjiensis BEM.</title>
        <authorList>
            <consortium name="US DOE Joint Genome Institute"/>
            <person name="Lucas S."/>
            <person name="Copeland A."/>
            <person name="Lapidus A."/>
            <person name="Glavina del Rio T."/>
            <person name="Dalin E."/>
            <person name="Tice H."/>
            <person name="Bruce D."/>
            <person name="Goodwin L."/>
            <person name="Pitluck S."/>
            <person name="Kiss H."/>
            <person name="Brettin T."/>
            <person name="Detter J.C."/>
            <person name="Han C."/>
            <person name="Kuske C.R."/>
            <person name="Schmutz J."/>
            <person name="Larimer F."/>
            <person name="Land M."/>
            <person name="Hauser L."/>
            <person name="Kyrpides N."/>
            <person name="Lykidis A."/>
            <person name="Lovley D."/>
            <person name="Richardson P."/>
        </authorList>
    </citation>
    <scope>NUCLEOTIDE SEQUENCE [LARGE SCALE GENOMIC DNA]</scope>
    <source>
        <strain evidence="2">ATCC BAA-1014 / DSM 16622 / JCM 12645 / Bem</strain>
    </source>
</reference>
<dbReference type="KEGG" id="gbm:Gbem_1744"/>
<accession>B5EA54</accession>
<evidence type="ECO:0000313" key="2">
    <source>
        <dbReference type="Proteomes" id="UP000008825"/>
    </source>
</evidence>
<name>B5EA54_CITBB</name>
<dbReference type="OrthoDB" id="9914983at2"/>
<evidence type="ECO:0000313" key="1">
    <source>
        <dbReference type="EMBL" id="ACH38760.1"/>
    </source>
</evidence>